<organism evidence="3 4">
    <name type="scientific">Niveibacterium microcysteis</name>
    <dbReference type="NCBI Taxonomy" id="2811415"/>
    <lineage>
        <taxon>Bacteria</taxon>
        <taxon>Pseudomonadati</taxon>
        <taxon>Pseudomonadota</taxon>
        <taxon>Betaproteobacteria</taxon>
        <taxon>Rhodocyclales</taxon>
        <taxon>Rhodocyclaceae</taxon>
        <taxon>Niveibacterium</taxon>
    </lineage>
</organism>
<gene>
    <name evidence="3" type="ORF">JY500_05550</name>
</gene>
<feature type="domain" description="DUF2268" evidence="2">
    <location>
        <begin position="156"/>
        <end position="304"/>
    </location>
</feature>
<feature type="signal peptide" evidence="1">
    <location>
        <begin position="1"/>
        <end position="25"/>
    </location>
</feature>
<dbReference type="EMBL" id="CP071060">
    <property type="protein sequence ID" value="QSI78108.1"/>
    <property type="molecule type" value="Genomic_DNA"/>
</dbReference>
<dbReference type="Pfam" id="PF10026">
    <property type="entry name" value="DUF2268"/>
    <property type="match status" value="1"/>
</dbReference>
<reference evidence="3 4" key="1">
    <citation type="submission" date="2021-02" db="EMBL/GenBank/DDBJ databases">
        <title>Niveibacterium changnyeongensis HC41.</title>
        <authorList>
            <person name="Kang M."/>
        </authorList>
    </citation>
    <scope>NUCLEOTIDE SEQUENCE [LARGE SCALE GENOMIC DNA]</scope>
    <source>
        <strain evidence="3 4">HC41</strain>
    </source>
</reference>
<accession>A0ABX7MAE8</accession>
<dbReference type="Proteomes" id="UP000663570">
    <property type="component" value="Chromosome"/>
</dbReference>
<protein>
    <recommendedName>
        <fullName evidence="2">DUF2268 domain-containing protein</fullName>
    </recommendedName>
</protein>
<proteinExistence type="predicted"/>
<evidence type="ECO:0000259" key="2">
    <source>
        <dbReference type="Pfam" id="PF10026"/>
    </source>
</evidence>
<keyword evidence="1" id="KW-0732">Signal</keyword>
<evidence type="ECO:0000313" key="3">
    <source>
        <dbReference type="EMBL" id="QSI78108.1"/>
    </source>
</evidence>
<dbReference type="InterPro" id="IPR018728">
    <property type="entry name" value="DUF2268"/>
</dbReference>
<feature type="chain" id="PRO_5045423399" description="DUF2268 domain-containing protein" evidence="1">
    <location>
        <begin position="26"/>
        <end position="332"/>
    </location>
</feature>
<keyword evidence="4" id="KW-1185">Reference proteome</keyword>
<name>A0ABX7MAE8_9RHOO</name>
<evidence type="ECO:0000256" key="1">
    <source>
        <dbReference type="SAM" id="SignalP"/>
    </source>
</evidence>
<evidence type="ECO:0000313" key="4">
    <source>
        <dbReference type="Proteomes" id="UP000663570"/>
    </source>
</evidence>
<dbReference type="RefSeq" id="WP_206255392.1">
    <property type="nucleotide sequence ID" value="NZ_CP071060.1"/>
</dbReference>
<sequence length="332" mass="36175">MSKSIAHIAVLLCASGLLWSNGALAGTKKPHKAQPARTEQVQVQVNDLSERFIDFYNAANKPGVTETQRWKLWRTHYGFGAVPPGQAGEAVAQAMLADAWPRYPAVMDRIVAGYGGMRPSPERQVRSIADLLKLNQPLHLRITAYVGFLEGNAFTLGNRGEVRVAIPLEDAPEHRAITAAHELTHAVHIALGALDGDGAQSVAAIAISEGLAMHVSRAVVPGARVERYVEFIPGWFRDAEGMQRSIYESIRPQLAREDADTVGRLTQGHGNTGLEREAYYVGWKIVELWLAEGRSFAQIARIPPTKMASEAGAALARLLAKLPPRDTSELKL</sequence>